<dbReference type="CDD" id="cd03877">
    <property type="entry name" value="M28_like"/>
    <property type="match status" value="1"/>
</dbReference>
<dbReference type="InterPro" id="IPR007484">
    <property type="entry name" value="Peptidase_M28"/>
</dbReference>
<dbReference type="Proteomes" id="UP001500736">
    <property type="component" value="Unassembled WGS sequence"/>
</dbReference>
<evidence type="ECO:0000259" key="1">
    <source>
        <dbReference type="Pfam" id="PF04389"/>
    </source>
</evidence>
<gene>
    <name evidence="2" type="ORF">GCM10009431_24140</name>
</gene>
<organism evidence="2 3">
    <name type="scientific">Gaetbulibacter jejuensis</name>
    <dbReference type="NCBI Taxonomy" id="584607"/>
    <lineage>
        <taxon>Bacteria</taxon>
        <taxon>Pseudomonadati</taxon>
        <taxon>Bacteroidota</taxon>
        <taxon>Flavobacteriia</taxon>
        <taxon>Flavobacteriales</taxon>
        <taxon>Flavobacteriaceae</taxon>
        <taxon>Gaetbulibacter</taxon>
    </lineage>
</organism>
<dbReference type="Gene3D" id="3.40.630.10">
    <property type="entry name" value="Zn peptidases"/>
    <property type="match status" value="1"/>
</dbReference>
<name>A0ABN1JUX6_9FLAO</name>
<dbReference type="InterPro" id="IPR045175">
    <property type="entry name" value="M28_fam"/>
</dbReference>
<comment type="caution">
    <text evidence="2">The sequence shown here is derived from an EMBL/GenBank/DDBJ whole genome shotgun (WGS) entry which is preliminary data.</text>
</comment>
<evidence type="ECO:0000313" key="3">
    <source>
        <dbReference type="Proteomes" id="UP001500736"/>
    </source>
</evidence>
<dbReference type="PANTHER" id="PTHR12147">
    <property type="entry name" value="METALLOPEPTIDASE M28 FAMILY MEMBER"/>
    <property type="match status" value="1"/>
</dbReference>
<protein>
    <submittedName>
        <fullName evidence="2">M28 family metallopeptidase</fullName>
    </submittedName>
</protein>
<keyword evidence="3" id="KW-1185">Reference proteome</keyword>
<dbReference type="PROSITE" id="PS51257">
    <property type="entry name" value="PROKAR_LIPOPROTEIN"/>
    <property type="match status" value="1"/>
</dbReference>
<reference evidence="2 3" key="1">
    <citation type="journal article" date="2019" name="Int. J. Syst. Evol. Microbiol.">
        <title>The Global Catalogue of Microorganisms (GCM) 10K type strain sequencing project: providing services to taxonomists for standard genome sequencing and annotation.</title>
        <authorList>
            <consortium name="The Broad Institute Genomics Platform"/>
            <consortium name="The Broad Institute Genome Sequencing Center for Infectious Disease"/>
            <person name="Wu L."/>
            <person name="Ma J."/>
        </authorList>
    </citation>
    <scope>NUCLEOTIDE SEQUENCE [LARGE SCALE GENOMIC DNA]</scope>
    <source>
        <strain evidence="2 3">JCM 15976</strain>
    </source>
</reference>
<dbReference type="Pfam" id="PF04389">
    <property type="entry name" value="Peptidase_M28"/>
    <property type="match status" value="1"/>
</dbReference>
<proteinExistence type="predicted"/>
<accession>A0ABN1JUX6</accession>
<dbReference type="SUPFAM" id="SSF53187">
    <property type="entry name" value="Zn-dependent exopeptidases"/>
    <property type="match status" value="1"/>
</dbReference>
<evidence type="ECO:0000313" key="2">
    <source>
        <dbReference type="EMBL" id="GAA0747136.1"/>
    </source>
</evidence>
<feature type="domain" description="Peptidase M28" evidence="1">
    <location>
        <begin position="93"/>
        <end position="289"/>
    </location>
</feature>
<sequence length="318" mass="35814">MKKLLALIIVVLAFSCKNEPKVEVGPKITITSDELKEAVTYLSSDELLGRDTGTQGIDDAATYIEKQFESYGVKPYFETFRDNFKLDSLDAFNVVGVIEGVDETLKNEYIVIGAHYDHIGYGKPVENDSIANGANDNATGTAGVMAMAKYFATRKNNKRSILFALFTAEERGLLGSKHLAERLKSDSLNVYTMVNLEMIGVPFKDRDYQAFLTGYELSNMAEKMNAYAGSKLIGFSEVSKKYRLFMRSDNYPFYDQFKTPCQTLSSCDLTNFDFYHHVDDEIELMDFNFMANLINSTIPVIETMSNTPTKEIVMHEAE</sequence>
<dbReference type="PANTHER" id="PTHR12147:SF26">
    <property type="entry name" value="PEPTIDASE M28 DOMAIN-CONTAINING PROTEIN"/>
    <property type="match status" value="1"/>
</dbReference>
<dbReference type="EMBL" id="BAAAGF010000004">
    <property type="protein sequence ID" value="GAA0747136.1"/>
    <property type="molecule type" value="Genomic_DNA"/>
</dbReference>
<dbReference type="RefSeq" id="WP_343798600.1">
    <property type="nucleotide sequence ID" value="NZ_BAAAGF010000004.1"/>
</dbReference>